<organism evidence="1 2">
    <name type="scientific">Gimesia maris</name>
    <dbReference type="NCBI Taxonomy" id="122"/>
    <lineage>
        <taxon>Bacteria</taxon>
        <taxon>Pseudomonadati</taxon>
        <taxon>Planctomycetota</taxon>
        <taxon>Planctomycetia</taxon>
        <taxon>Planctomycetales</taxon>
        <taxon>Planctomycetaceae</taxon>
        <taxon>Gimesia</taxon>
    </lineage>
</organism>
<evidence type="ECO:0000313" key="1">
    <source>
        <dbReference type="EMBL" id="QEG18217.1"/>
    </source>
</evidence>
<dbReference type="GeneID" id="98648587"/>
<evidence type="ECO:0000313" key="2">
    <source>
        <dbReference type="Proteomes" id="UP000322887"/>
    </source>
</evidence>
<dbReference type="EMBL" id="CP042910">
    <property type="protein sequence ID" value="QEG18217.1"/>
    <property type="molecule type" value="Genomic_DNA"/>
</dbReference>
<protein>
    <submittedName>
        <fullName evidence="1">CHAT domain protein</fullName>
    </submittedName>
</protein>
<accession>A0ABX5YRN9</accession>
<keyword evidence="2" id="KW-1185">Reference proteome</keyword>
<dbReference type="Proteomes" id="UP000322887">
    <property type="component" value="Chromosome"/>
</dbReference>
<sequence>MNTLNIVPVFWKQRISNQLDSLPQESRVIHNIYLDALEHLNDCVVRLIDRSENPAKVRYALSCSEESDFLQSFLWSENTFTPDFAIRQAIECDDIPTRLILLACSLSSPEMSLPANSEKGLRIATECAWLLAAMGEYCIAFNFLRKSIDACCHLDQTGIRVEINVKNSVAVALATGFESLYLLCRLGIDTLQPEHALVSIEQFLGFSKEALQQRLYGHDPIQYLSDIFGQAPNDGLARFLVLYSKCLTQCNQGDLANRFLLASVGLYPSDFNGMHAIETQIEAILADEGGDPTSSKVKTRYSGNVSSSNWLLAGKRLGVRNSMFPSTKSKNIFEKVGLAIKGDITRRSKACLDPPSLSDEDRIDFCFALSSTFISVGRPLVALDVCAGSLFRQGVSENVPDELRGADESELFSAALATLFSNDRLRQLKLGAHLVGILQGYRGHQKGRKLLLNLLGLADLEGKRHPRDRIRQSLDEIVLISPELIVVITDQLRMALEASCLRGSARLVLEEAISTLLELKVPKSPYLNFHFVRLSAHSKFMTGNSGECVEMIEKSLGSLRTPGTSRRSQHHAHGQSIQHPVFAKHLDLLANAYRDCGRLEDAYRMQLNLLWQSSESQADNTLRWAAMSNSRFARLETTRNKDSYEFESDRWFGPLATTRICHLITEVASSLHADDLSDDAFYVLQLLQHKNADLSDTSQGIRFIQFPLVARAIVNENSYIPWLRFAQIYATVVEQLGLVDDAAKLLESFMNLNQSYSLKEYPQTWWLSELQTPERIEHLLTWLMLSQKTSDPDRLRICDEVVKEVQELSELDIRGYSNRIEFWKQLQRLRSTALTIGLSEIKEPGAGISYTVPALCCKVSYWLEQLDNRIILEQAILLDAAVTKRTSNHVSLENTWTDLPIKMDNDAWSVVLEAAQDTYDGWLENLKGYSFDNAAMKSGSVTTHIQSKESEAEEKIEAIEEQYVDIDDLVTERYSELLSFVSSGSSIPALLHDNSTWIRAAFDNAGRLFWWGLFKPPGENQLKFLGIHISDTDAKEVINDVNLETDACIEAIWHVVNINRKSQSSFSSLPPDTAYQDPQWHSIQERISEALNHKNSSDADFLKPGDIKALKIPFPRILNLLRAIRDEFFSDNGNSDNRLLRLYAAWKQCYEYLSQDGDDSSIMQWKDKSLNNVCSRQLAVCSYFFDLSELENHIESTSQLKMLFSVEGPLHSVPLSWLSYRGRPIFEEADATNVAISLTLHRHQRMRETSKMNRPSVFCGLWEQPGQRKSFGFPILWRGVQRWSEKNGNGRHEQVCYGCCDDPLLTPKNLISATHSKKCDIFILAGHGVDGKFGIEFSGGQSHSPASLWRGEGDFSNCSLIVLLSCSVGRLRHSSITDVQGLYTRILANGGGNVVAAKWDVDDCYGASFLLEFLDEYALINRRNETLGVAFNNARKKAWKRYLSQLSSKEVEKAKCHHAIAAFDYFGYA</sequence>
<name>A0ABX5YRN9_9PLAN</name>
<reference evidence="1 2" key="1">
    <citation type="submission" date="2019-08" db="EMBL/GenBank/DDBJ databases">
        <title>Deep-cultivation of Planctomycetes and their phenomic and genomic characterization uncovers novel biology.</title>
        <authorList>
            <person name="Wiegand S."/>
            <person name="Jogler M."/>
            <person name="Boedeker C."/>
            <person name="Pinto D."/>
            <person name="Vollmers J."/>
            <person name="Rivas-Marin E."/>
            <person name="Kohn T."/>
            <person name="Peeters S.H."/>
            <person name="Heuer A."/>
            <person name="Rast P."/>
            <person name="Oberbeckmann S."/>
            <person name="Bunk B."/>
            <person name="Jeske O."/>
            <person name="Meyerdierks A."/>
            <person name="Storesund J.E."/>
            <person name="Kallscheuer N."/>
            <person name="Luecker S."/>
            <person name="Lage O.M."/>
            <person name="Pohl T."/>
            <person name="Merkel B.J."/>
            <person name="Hornburger P."/>
            <person name="Mueller R.-W."/>
            <person name="Bruemmer F."/>
            <person name="Labrenz M."/>
            <person name="Spormann A.M."/>
            <person name="Op den Camp H."/>
            <person name="Overmann J."/>
            <person name="Amann R."/>
            <person name="Jetten M.S.M."/>
            <person name="Mascher T."/>
            <person name="Medema M.H."/>
            <person name="Devos D.P."/>
            <person name="Kaster A.-K."/>
            <person name="Ovreas L."/>
            <person name="Rohde M."/>
            <person name="Galperin M.Y."/>
            <person name="Jogler C."/>
        </authorList>
    </citation>
    <scope>NUCLEOTIDE SEQUENCE [LARGE SCALE GENOMIC DNA]</scope>
    <source>
        <strain evidence="1 2">DSM 8797</strain>
    </source>
</reference>
<gene>
    <name evidence="1" type="ORF">GmarT_41030</name>
</gene>
<dbReference type="RefSeq" id="WP_002646754.1">
    <property type="nucleotide sequence ID" value="NZ_CP042910.1"/>
</dbReference>
<proteinExistence type="predicted"/>